<dbReference type="eggNOG" id="COG0054">
    <property type="taxonomic scope" value="Bacteria"/>
</dbReference>
<dbReference type="GO" id="GO:0016740">
    <property type="term" value="F:transferase activity"/>
    <property type="evidence" value="ECO:0007669"/>
    <property type="project" value="UniProtKB-KW"/>
</dbReference>
<dbReference type="RefSeq" id="WP_043872860.1">
    <property type="nucleotide sequence ID" value="NZ_CCVW01000001.1"/>
</dbReference>
<dbReference type="InterPro" id="IPR036467">
    <property type="entry name" value="LS/RS_sf"/>
</dbReference>
<keyword evidence="3" id="KW-0686">Riboflavin biosynthesis</keyword>
<name>A0A078KWZ3_9GAMM</name>
<evidence type="ECO:0000256" key="1">
    <source>
        <dbReference type="ARBA" id="ARBA00005104"/>
    </source>
</evidence>
<reference evidence="5 6" key="1">
    <citation type="submission" date="2014-06" db="EMBL/GenBank/DDBJ databases">
        <authorList>
            <person name="Urmite Genomes Urmite Genomes"/>
        </authorList>
    </citation>
    <scope>NUCLEOTIDE SEQUENCE [LARGE SCALE GENOMIC DNA]</scope>
</reference>
<keyword evidence="6" id="KW-1185">Reference proteome</keyword>
<evidence type="ECO:0000256" key="2">
    <source>
        <dbReference type="ARBA" id="ARBA00007424"/>
    </source>
</evidence>
<comment type="pathway">
    <text evidence="1">Cofactor biosynthesis; riboflavin biosynthesis.</text>
</comment>
<proteinExistence type="inferred from homology"/>
<gene>
    <name evidence="5" type="primary">ribH</name>
    <name evidence="5" type="ORF">BN59_00561</name>
</gene>
<accession>A0A078KWZ3</accession>
<evidence type="ECO:0000313" key="5">
    <source>
        <dbReference type="EMBL" id="CDZ76294.1"/>
    </source>
</evidence>
<protein>
    <submittedName>
        <fullName evidence="5">6,7-dimethyl-8-ribityllumazine synthase</fullName>
    </submittedName>
</protein>
<dbReference type="Gene3D" id="3.40.50.960">
    <property type="entry name" value="Lumazine/riboflavin synthase"/>
    <property type="match status" value="1"/>
</dbReference>
<organism evidence="5 6">
    <name type="scientific">Legionella massiliensis</name>
    <dbReference type="NCBI Taxonomy" id="1034943"/>
    <lineage>
        <taxon>Bacteria</taxon>
        <taxon>Pseudomonadati</taxon>
        <taxon>Pseudomonadota</taxon>
        <taxon>Gammaproteobacteria</taxon>
        <taxon>Legionellales</taxon>
        <taxon>Legionellaceae</taxon>
        <taxon>Legionella</taxon>
    </lineage>
</organism>
<dbReference type="InterPro" id="IPR002180">
    <property type="entry name" value="LS/RS"/>
</dbReference>
<comment type="similarity">
    <text evidence="2">Belongs to the DMRL synthase family.</text>
</comment>
<evidence type="ECO:0000256" key="3">
    <source>
        <dbReference type="ARBA" id="ARBA00022619"/>
    </source>
</evidence>
<dbReference type="GO" id="GO:0009231">
    <property type="term" value="P:riboflavin biosynthetic process"/>
    <property type="evidence" value="ECO:0007669"/>
    <property type="project" value="UniProtKB-UniPathway"/>
</dbReference>
<dbReference type="Pfam" id="PF00885">
    <property type="entry name" value="DMRL_synthase"/>
    <property type="match status" value="1"/>
</dbReference>
<keyword evidence="4" id="KW-0808">Transferase</keyword>
<dbReference type="STRING" id="1034943.BN59_00561"/>
<dbReference type="EMBL" id="CCSB01000001">
    <property type="protein sequence ID" value="CDZ76294.1"/>
    <property type="molecule type" value="Genomic_DNA"/>
</dbReference>
<dbReference type="OrthoDB" id="5642428at2"/>
<dbReference type="UniPathway" id="UPA00275"/>
<dbReference type="AlphaFoldDB" id="A0A078KWZ3"/>
<dbReference type="GO" id="GO:0009349">
    <property type="term" value="C:riboflavin synthase complex"/>
    <property type="evidence" value="ECO:0007669"/>
    <property type="project" value="InterPro"/>
</dbReference>
<sequence length="143" mass="15890">MTKLLLISANVHQDLSARQLAYCERLVKESEHDYQIEVAAAGTYEIPFIINAYQQRNPFDGYIALGLVLKTNLDHYDYIMSHIKECFTSFALNSIAVGNGIVSGNSLDELTLKIDSSDPCLSAYPSAVKAVDYLVKLKKNLSI</sequence>
<dbReference type="Proteomes" id="UP000044071">
    <property type="component" value="Unassembled WGS sequence"/>
</dbReference>
<evidence type="ECO:0000256" key="4">
    <source>
        <dbReference type="ARBA" id="ARBA00022679"/>
    </source>
</evidence>
<dbReference type="SUPFAM" id="SSF52121">
    <property type="entry name" value="Lumazine synthase"/>
    <property type="match status" value="1"/>
</dbReference>
<evidence type="ECO:0000313" key="6">
    <source>
        <dbReference type="Proteomes" id="UP000044071"/>
    </source>
</evidence>